<keyword evidence="9" id="KW-1185">Reference proteome</keyword>
<evidence type="ECO:0000256" key="2">
    <source>
        <dbReference type="ARBA" id="ARBA00022908"/>
    </source>
</evidence>
<evidence type="ECO:0000256" key="5">
    <source>
        <dbReference type="PROSITE-ProRule" id="PRU01248"/>
    </source>
</evidence>
<evidence type="ECO:0000256" key="1">
    <source>
        <dbReference type="ARBA" id="ARBA00008857"/>
    </source>
</evidence>
<dbReference type="PANTHER" id="PTHR30349:SF64">
    <property type="entry name" value="PROPHAGE INTEGRASE INTD-RELATED"/>
    <property type="match status" value="1"/>
</dbReference>
<accession>A0A7L4ZNN0</accession>
<dbReference type="OrthoDB" id="1068680at2"/>
<organism evidence="8 9">
    <name type="scientific">Kordia antarctica</name>
    <dbReference type="NCBI Taxonomy" id="1218801"/>
    <lineage>
        <taxon>Bacteria</taxon>
        <taxon>Pseudomonadati</taxon>
        <taxon>Bacteroidota</taxon>
        <taxon>Flavobacteriia</taxon>
        <taxon>Flavobacteriales</taxon>
        <taxon>Flavobacteriaceae</taxon>
        <taxon>Kordia</taxon>
    </lineage>
</organism>
<evidence type="ECO:0000256" key="3">
    <source>
        <dbReference type="ARBA" id="ARBA00023125"/>
    </source>
</evidence>
<dbReference type="GO" id="GO:0003677">
    <property type="term" value="F:DNA binding"/>
    <property type="evidence" value="ECO:0007669"/>
    <property type="project" value="UniProtKB-UniRule"/>
</dbReference>
<comment type="similarity">
    <text evidence="1">Belongs to the 'phage' integrase family.</text>
</comment>
<dbReference type="PROSITE" id="PS51898">
    <property type="entry name" value="TYR_RECOMBINASE"/>
    <property type="match status" value="1"/>
</dbReference>
<dbReference type="PROSITE" id="PS51900">
    <property type="entry name" value="CB"/>
    <property type="match status" value="1"/>
</dbReference>
<keyword evidence="4" id="KW-0233">DNA recombination</keyword>
<dbReference type="Pfam" id="PF17293">
    <property type="entry name" value="Arm-DNA-bind_5"/>
    <property type="match status" value="1"/>
</dbReference>
<dbReference type="Pfam" id="PF00589">
    <property type="entry name" value="Phage_integrase"/>
    <property type="match status" value="1"/>
</dbReference>
<evidence type="ECO:0000313" key="9">
    <source>
        <dbReference type="Proteomes" id="UP000464657"/>
    </source>
</evidence>
<dbReference type="AlphaFoldDB" id="A0A7L4ZNN0"/>
<dbReference type="InterPro" id="IPR050090">
    <property type="entry name" value="Tyrosine_recombinase_XerCD"/>
</dbReference>
<dbReference type="PANTHER" id="PTHR30349">
    <property type="entry name" value="PHAGE INTEGRASE-RELATED"/>
    <property type="match status" value="1"/>
</dbReference>
<dbReference type="EMBL" id="CP019288">
    <property type="protein sequence ID" value="QHI38077.1"/>
    <property type="molecule type" value="Genomic_DNA"/>
</dbReference>
<reference evidence="8 9" key="1">
    <citation type="journal article" date="2013" name="Int. J. Syst. Evol. Microbiol.">
        <title>Kordia antarctica sp. nov., isolated from Antarctic seawater.</title>
        <authorList>
            <person name="Baek K."/>
            <person name="Choi A."/>
            <person name="Kang I."/>
            <person name="Lee K."/>
            <person name="Cho J.C."/>
        </authorList>
    </citation>
    <scope>NUCLEOTIDE SEQUENCE [LARGE SCALE GENOMIC DNA]</scope>
    <source>
        <strain evidence="8 9">IMCC3317</strain>
    </source>
</reference>
<sequence>MATSVKVLLRNKVNKEGLYPLVVRIIKNRKPSYIYIGHYIDKKYWNEDERKVRKSHPNSARLNNLIASKLAEANSTLIELQSNDMEISAQQIKKEIKNPMSDKSFNELGQDYLNELERNNKLNQLSADKVRVKYVVEFSKSLALNFREIDEIFLRRFMSYLKIEKGVSQRSIVNNLVVVRTLFNRAIRAGIVEQKHYPFGRDKIVIRFPESTKVGLSIEEVQAIANSDKLSLQEQHTRNVWLFSFYLAGMRVGDVIKIKWSDIYDGRLNYRMNKNSKLLSLQLPEKAIDIISHYEDSKQRNDDFIFPEMKKANLKSPKDILAKTKTATKKFNKYLASIATKCEIDKKLTMHIARHTFGNISGDKIPIQTLQKLYRHSSITTTINYQSNFTHKEEDEALNKVLDF</sequence>
<dbReference type="InterPro" id="IPR044068">
    <property type="entry name" value="CB"/>
</dbReference>
<evidence type="ECO:0000259" key="7">
    <source>
        <dbReference type="PROSITE" id="PS51900"/>
    </source>
</evidence>
<dbReference type="RefSeq" id="WP_160130643.1">
    <property type="nucleotide sequence ID" value="NZ_CP019288.1"/>
</dbReference>
<keyword evidence="3 5" id="KW-0238">DNA-binding</keyword>
<feature type="domain" description="Tyr recombinase" evidence="6">
    <location>
        <begin position="211"/>
        <end position="399"/>
    </location>
</feature>
<dbReference type="InterPro" id="IPR035386">
    <property type="entry name" value="Arm-DNA-bind_5"/>
</dbReference>
<dbReference type="GO" id="GO:0006310">
    <property type="term" value="P:DNA recombination"/>
    <property type="evidence" value="ECO:0007669"/>
    <property type="project" value="UniProtKB-KW"/>
</dbReference>
<evidence type="ECO:0000256" key="4">
    <source>
        <dbReference type="ARBA" id="ARBA00023172"/>
    </source>
</evidence>
<dbReference type="InterPro" id="IPR002104">
    <property type="entry name" value="Integrase_catalytic"/>
</dbReference>
<gene>
    <name evidence="8" type="primary">xerC_5</name>
    <name evidence="8" type="ORF">IMCC3317_34610</name>
</gene>
<dbReference type="InterPro" id="IPR010998">
    <property type="entry name" value="Integrase_recombinase_N"/>
</dbReference>
<feature type="domain" description="Core-binding (CB)" evidence="7">
    <location>
        <begin position="103"/>
        <end position="187"/>
    </location>
</feature>
<dbReference type="KEGG" id="kan:IMCC3317_34610"/>
<protein>
    <submittedName>
        <fullName evidence="8">Tyrosine recombinase XerC</fullName>
    </submittedName>
</protein>
<dbReference type="SUPFAM" id="SSF56349">
    <property type="entry name" value="DNA breaking-rejoining enzymes"/>
    <property type="match status" value="1"/>
</dbReference>
<dbReference type="GO" id="GO:0015074">
    <property type="term" value="P:DNA integration"/>
    <property type="evidence" value="ECO:0007669"/>
    <property type="project" value="UniProtKB-KW"/>
</dbReference>
<dbReference type="InterPro" id="IPR013762">
    <property type="entry name" value="Integrase-like_cat_sf"/>
</dbReference>
<dbReference type="Gene3D" id="1.10.443.10">
    <property type="entry name" value="Intergrase catalytic core"/>
    <property type="match status" value="1"/>
</dbReference>
<dbReference type="InterPro" id="IPR025269">
    <property type="entry name" value="SAM-like_dom"/>
</dbReference>
<dbReference type="Gene3D" id="1.10.150.130">
    <property type="match status" value="1"/>
</dbReference>
<dbReference type="Pfam" id="PF13102">
    <property type="entry name" value="Phage_int_SAM_5"/>
    <property type="match status" value="1"/>
</dbReference>
<evidence type="ECO:0000313" key="8">
    <source>
        <dbReference type="EMBL" id="QHI38077.1"/>
    </source>
</evidence>
<dbReference type="Proteomes" id="UP000464657">
    <property type="component" value="Chromosome"/>
</dbReference>
<proteinExistence type="inferred from homology"/>
<evidence type="ECO:0000259" key="6">
    <source>
        <dbReference type="PROSITE" id="PS51898"/>
    </source>
</evidence>
<name>A0A7L4ZNN0_9FLAO</name>
<dbReference type="InterPro" id="IPR011010">
    <property type="entry name" value="DNA_brk_join_enz"/>
</dbReference>
<keyword evidence="2" id="KW-0229">DNA integration</keyword>